<dbReference type="GO" id="GO:0004846">
    <property type="term" value="F:urate oxidase activity"/>
    <property type="evidence" value="ECO:0007669"/>
    <property type="project" value="UniProtKB-EC"/>
</dbReference>
<feature type="binding site" evidence="6">
    <location>
        <position position="74"/>
    </location>
    <ligand>
        <name>5-hydroxyisourate</name>
        <dbReference type="ChEBI" id="CHEBI:18072"/>
    </ligand>
</feature>
<dbReference type="GO" id="GO:0006145">
    <property type="term" value="P:purine nucleobase catabolic process"/>
    <property type="evidence" value="ECO:0007669"/>
    <property type="project" value="TreeGrafter"/>
</dbReference>
<gene>
    <name evidence="9" type="ordered locus">Trad_1503</name>
</gene>
<feature type="binding site" evidence="6">
    <location>
        <position position="248"/>
    </location>
    <ligand>
        <name>urate</name>
        <dbReference type="ChEBI" id="CHEBI:17775"/>
    </ligand>
</feature>
<evidence type="ECO:0000256" key="7">
    <source>
        <dbReference type="RuleBase" id="RU004455"/>
    </source>
</evidence>
<dbReference type="SUPFAM" id="SSF55620">
    <property type="entry name" value="Tetrahydrobiopterin biosynthesis enzymes-like"/>
    <property type="match status" value="2"/>
</dbReference>
<dbReference type="STRING" id="649638.Trad_1503"/>
<evidence type="ECO:0000256" key="3">
    <source>
        <dbReference type="ARBA" id="ARBA00022631"/>
    </source>
</evidence>
<comment type="pathway">
    <text evidence="1 5">Purine metabolism; urate degradation; (S)-allantoin from urate: step 1/3.</text>
</comment>
<reference evidence="10" key="1">
    <citation type="submission" date="2010-05" db="EMBL/GenBank/DDBJ databases">
        <title>The complete genome of Truepera radiovictris DSM 17093.</title>
        <authorList>
            <consortium name="US DOE Joint Genome Institute (JGI-PGF)"/>
            <person name="Lucas S."/>
            <person name="Copeland A."/>
            <person name="Lapidus A."/>
            <person name="Glavina del Rio T."/>
            <person name="Dalin E."/>
            <person name="Tice H."/>
            <person name="Bruce D."/>
            <person name="Goodwin L."/>
            <person name="Pitluck S."/>
            <person name="Kyrpides N."/>
            <person name="Mavromatis K."/>
            <person name="Ovchinnikova G."/>
            <person name="Munk A.C."/>
            <person name="Detter J.C."/>
            <person name="Han C."/>
            <person name="Tapia R."/>
            <person name="Land M."/>
            <person name="Hauser L."/>
            <person name="Markowitz V."/>
            <person name="Cheng J.-F."/>
            <person name="Hugenholtz P."/>
            <person name="Woyke T."/>
            <person name="Wu D."/>
            <person name="Tindall B."/>
            <person name="Pomrenke H.G."/>
            <person name="Brambilla E."/>
            <person name="Klenk H.-P."/>
            <person name="Eisen J.A."/>
        </authorList>
    </citation>
    <scope>NUCLEOTIDE SEQUENCE [LARGE SCALE GENOMIC DNA]</scope>
    <source>
        <strain evidence="10">DSM 17093 / CIP 108686 / LMG 22925 / RQ-24</strain>
    </source>
</reference>
<feature type="region of interest" description="Disordered" evidence="8">
    <location>
        <begin position="285"/>
        <end position="307"/>
    </location>
</feature>
<dbReference type="PANTHER" id="PTHR42874:SF1">
    <property type="entry name" value="URICASE"/>
    <property type="match status" value="1"/>
</dbReference>
<dbReference type="NCBIfam" id="TIGR03383">
    <property type="entry name" value="urate_oxi"/>
    <property type="match status" value="1"/>
</dbReference>
<protein>
    <recommendedName>
        <fullName evidence="5 7">Uricase</fullName>
        <ecNumber evidence="5 7">1.7.3.3</ecNumber>
    </recommendedName>
    <alternativeName>
        <fullName evidence="5">Urate oxidase</fullName>
    </alternativeName>
</protein>
<comment type="catalytic activity">
    <reaction evidence="5 7">
        <text>urate + O2 + H2O = 5-hydroxyisourate + H2O2</text>
        <dbReference type="Rhea" id="RHEA:21368"/>
        <dbReference type="ChEBI" id="CHEBI:15377"/>
        <dbReference type="ChEBI" id="CHEBI:15379"/>
        <dbReference type="ChEBI" id="CHEBI:16240"/>
        <dbReference type="ChEBI" id="CHEBI:17775"/>
        <dbReference type="ChEBI" id="CHEBI:18072"/>
        <dbReference type="EC" id="1.7.3.3"/>
    </reaction>
</comment>
<evidence type="ECO:0000256" key="8">
    <source>
        <dbReference type="SAM" id="MobiDB-lite"/>
    </source>
</evidence>
<dbReference type="KEGG" id="tra:Trad_1503"/>
<dbReference type="EMBL" id="CP002049">
    <property type="protein sequence ID" value="ADI14624.1"/>
    <property type="molecule type" value="Genomic_DNA"/>
</dbReference>
<feature type="binding site" evidence="6">
    <location>
        <position position="179"/>
    </location>
    <ligand>
        <name>5-hydroxyisourate</name>
        <dbReference type="ChEBI" id="CHEBI:18072"/>
    </ligand>
</feature>
<dbReference type="GO" id="GO:0019628">
    <property type="term" value="P:urate catabolic process"/>
    <property type="evidence" value="ECO:0007669"/>
    <property type="project" value="UniProtKB-UniPathway"/>
</dbReference>
<feature type="binding site" evidence="6">
    <location>
        <position position="179"/>
    </location>
    <ligand>
        <name>urate</name>
        <dbReference type="ChEBI" id="CHEBI:17775"/>
    </ligand>
</feature>
<accession>D7CXM2</accession>
<evidence type="ECO:0000256" key="6">
    <source>
        <dbReference type="PIRSR" id="PIRSR000241-2"/>
    </source>
</evidence>
<feature type="compositionally biased region" description="Basic and acidic residues" evidence="8">
    <location>
        <begin position="285"/>
        <end position="294"/>
    </location>
</feature>
<dbReference type="Gene3D" id="3.10.270.10">
    <property type="entry name" value="Urate Oxidase"/>
    <property type="match status" value="1"/>
</dbReference>
<feature type="binding site" evidence="6">
    <location>
        <position position="196"/>
    </location>
    <ligand>
        <name>urate</name>
        <dbReference type="ChEBI" id="CHEBI:17775"/>
    </ligand>
</feature>
<dbReference type="HOGENOM" id="CLU_048151_1_0_0"/>
<feature type="binding site" evidence="6">
    <location>
        <position position="73"/>
    </location>
    <ligand>
        <name>urate</name>
        <dbReference type="ChEBI" id="CHEBI:17775"/>
    </ligand>
</feature>
<dbReference type="SMR" id="D7CXM2"/>
<dbReference type="OrthoDB" id="9809009at2"/>
<dbReference type="Pfam" id="PF01014">
    <property type="entry name" value="Uricase"/>
    <property type="match status" value="1"/>
</dbReference>
<evidence type="ECO:0000256" key="4">
    <source>
        <dbReference type="ARBA" id="ARBA00023002"/>
    </source>
</evidence>
<comment type="similarity">
    <text evidence="2 5 7">Belongs to the uricase family.</text>
</comment>
<evidence type="ECO:0000256" key="5">
    <source>
        <dbReference type="PIRNR" id="PIRNR000241"/>
    </source>
</evidence>
<dbReference type="EC" id="1.7.3.3" evidence="5 7"/>
<dbReference type="PANTHER" id="PTHR42874">
    <property type="entry name" value="URICASE"/>
    <property type="match status" value="1"/>
</dbReference>
<evidence type="ECO:0000313" key="9">
    <source>
        <dbReference type="EMBL" id="ADI14624.1"/>
    </source>
</evidence>
<dbReference type="AlphaFoldDB" id="D7CXM2"/>
<dbReference type="eggNOG" id="COG3648">
    <property type="taxonomic scope" value="Bacteria"/>
</dbReference>
<feature type="binding site" evidence="6">
    <location>
        <position position="196"/>
    </location>
    <ligand>
        <name>5-hydroxyisourate</name>
        <dbReference type="ChEBI" id="CHEBI:18072"/>
    </ligand>
</feature>
<feature type="binding site" evidence="6">
    <location>
        <position position="73"/>
    </location>
    <ligand>
        <name>O2</name>
        <dbReference type="ChEBI" id="CHEBI:15379"/>
    </ligand>
</feature>
<dbReference type="RefSeq" id="WP_013177992.1">
    <property type="nucleotide sequence ID" value="NC_014221.1"/>
</dbReference>
<dbReference type="Proteomes" id="UP000000379">
    <property type="component" value="Chromosome"/>
</dbReference>
<organism evidence="9 10">
    <name type="scientific">Truepera radiovictrix (strain DSM 17093 / CIP 108686 / LMG 22925 / RQ-24)</name>
    <dbReference type="NCBI Taxonomy" id="649638"/>
    <lineage>
        <taxon>Bacteria</taxon>
        <taxon>Thermotogati</taxon>
        <taxon>Deinococcota</taxon>
        <taxon>Deinococci</taxon>
        <taxon>Trueperales</taxon>
        <taxon>Trueperaceae</taxon>
        <taxon>Truepera</taxon>
    </lineage>
</organism>
<feature type="binding site" evidence="6">
    <location>
        <position position="74"/>
    </location>
    <ligand>
        <name>urate</name>
        <dbReference type="ChEBI" id="CHEBI:17775"/>
    </ligand>
</feature>
<keyword evidence="4 5" id="KW-0560">Oxidoreductase</keyword>
<evidence type="ECO:0000256" key="1">
    <source>
        <dbReference type="ARBA" id="ARBA00004831"/>
    </source>
</evidence>
<dbReference type="PIRSF" id="PIRSF000241">
    <property type="entry name" value="Urate_oxidase"/>
    <property type="match status" value="1"/>
</dbReference>
<evidence type="ECO:0000313" key="10">
    <source>
        <dbReference type="Proteomes" id="UP000000379"/>
    </source>
</evidence>
<feature type="binding site" evidence="6">
    <location>
        <position position="274"/>
    </location>
    <ligand>
        <name>O2</name>
        <dbReference type="ChEBI" id="CHEBI:15379"/>
    </ligand>
</feature>
<keyword evidence="3 5" id="KW-0659">Purine metabolism</keyword>
<feature type="binding site" evidence="6">
    <location>
        <position position="274"/>
    </location>
    <ligand>
        <name>urate</name>
        <dbReference type="ChEBI" id="CHEBI:17775"/>
    </ligand>
</feature>
<name>D7CXM2_TRURR</name>
<keyword evidence="10" id="KW-1185">Reference proteome</keyword>
<feature type="binding site" evidence="6">
    <location>
        <position position="73"/>
    </location>
    <ligand>
        <name>5-hydroxyisourate</name>
        <dbReference type="ChEBI" id="CHEBI:18072"/>
    </ligand>
</feature>
<dbReference type="InterPro" id="IPR002042">
    <property type="entry name" value="Uricase"/>
</dbReference>
<dbReference type="PRINTS" id="PR00093">
    <property type="entry name" value="URICASE"/>
</dbReference>
<sequence>MTHRPTLSAIDYGKGDIGVYRFAAPTYRVPAIPESPFTGRAHDLFAAEVGVQVLGGPFAAAYTEGDNRNVVATDTMKNFVLKHALAFEGATLEAFLDSLGRAFFEAYPDMETLRLTGREVPFAAAPVRQGETFVPSPVLLSRSRGDCGAAALLVTREGVRELESGRLGLQLLKTTGSSFASFARDAHTTLPEMHDRPLLIYLDAFWRYRDPAAALQTGTGELTGYVASEQVRDLLAATFHDVNSRSIQHLVYEMGVRLLARFPQLREVRFEAQNRLWDHAFSDDETGRKVHTDPRPPYGRIGLTLTA</sequence>
<feature type="binding site" evidence="6">
    <location>
        <position position="274"/>
    </location>
    <ligand>
        <name>5-hydroxyisourate</name>
        <dbReference type="ChEBI" id="CHEBI:18072"/>
    </ligand>
</feature>
<dbReference type="UniPathway" id="UPA00394">
    <property type="reaction ID" value="UER00650"/>
</dbReference>
<reference evidence="9 10" key="2">
    <citation type="journal article" date="2011" name="Stand. Genomic Sci.">
        <title>Complete genome sequence of Truepera radiovictrix type strain (RQ-24).</title>
        <authorList>
            <person name="Ivanova N."/>
            <person name="Rohde C."/>
            <person name="Munk C."/>
            <person name="Nolan M."/>
            <person name="Lucas S."/>
            <person name="Del Rio T.G."/>
            <person name="Tice H."/>
            <person name="Deshpande S."/>
            <person name="Cheng J.F."/>
            <person name="Tapia R."/>
            <person name="Han C."/>
            <person name="Goodwin L."/>
            <person name="Pitluck S."/>
            <person name="Liolios K."/>
            <person name="Mavromatis K."/>
            <person name="Mikhailova N."/>
            <person name="Pati A."/>
            <person name="Chen A."/>
            <person name="Palaniappan K."/>
            <person name="Land M."/>
            <person name="Hauser L."/>
            <person name="Chang Y.J."/>
            <person name="Jeffries C.D."/>
            <person name="Brambilla E."/>
            <person name="Rohde M."/>
            <person name="Goker M."/>
            <person name="Tindall B.J."/>
            <person name="Woyke T."/>
            <person name="Bristow J."/>
            <person name="Eisen J.A."/>
            <person name="Markowitz V."/>
            <person name="Hugenholtz P."/>
            <person name="Kyrpides N.C."/>
            <person name="Klenk H.P."/>
            <person name="Lapidus A."/>
        </authorList>
    </citation>
    <scope>NUCLEOTIDE SEQUENCE [LARGE SCALE GENOMIC DNA]</scope>
    <source>
        <strain evidence="10">DSM 17093 / CIP 108686 / LMG 22925 / RQ-24</strain>
    </source>
</reference>
<proteinExistence type="inferred from homology"/>
<evidence type="ECO:0000256" key="2">
    <source>
        <dbReference type="ARBA" id="ARBA00009760"/>
    </source>
</evidence>
<comment type="function">
    <text evidence="5 7">Catalyzes the oxidation of uric acid to 5-hydroxyisourate, which is further processed to form (S)-allantoin.</text>
</comment>
<feature type="binding site" evidence="6">
    <location>
        <position position="248"/>
    </location>
    <ligand>
        <name>5-hydroxyisourate</name>
        <dbReference type="ChEBI" id="CHEBI:18072"/>
    </ligand>
</feature>